<sequence>MASQHTFSDEGWHELQRAQFWHDEKFHREISRLNTQDRLKHMALHFAKYAGALQDSPNDDRRTGLIVDTFIIAVSTFNILNVAIAEKFQFPALDTNRDFKTRLSIAAGKMAAACEKLDHLEAFPFREVITNQTAEILASVLKESEQIDLDLRSAVASRLQEVKSKALFYADLIV</sequence>
<dbReference type="RefSeq" id="WP_301643154.1">
    <property type="nucleotide sequence ID" value="NZ_CP098495.1"/>
</dbReference>
<reference evidence="1 2" key="1">
    <citation type="submission" date="2022-06" db="EMBL/GenBank/DDBJ databases">
        <authorList>
            <person name="Liu G."/>
        </authorList>
    </citation>
    <scope>NUCLEOTIDE SEQUENCE [LARGE SCALE GENOMIC DNA]</scope>
    <source>
        <strain evidence="1 2">E4</strain>
        <plasmid evidence="1 2">plas1</plasmid>
    </source>
</reference>
<accession>A0ABY4UBL9</accession>
<keyword evidence="2" id="KW-1185">Reference proteome</keyword>
<gene>
    <name evidence="1" type="ORF">NCF85_16025</name>
</gene>
<protein>
    <submittedName>
        <fullName evidence="1">Uncharacterized protein</fullName>
    </submittedName>
</protein>
<geneLocation type="plasmid" evidence="1 2">
    <name>plas1</name>
</geneLocation>
<dbReference type="Proteomes" id="UP001056619">
    <property type="component" value="Plasmid plas1"/>
</dbReference>
<keyword evidence="1" id="KW-0614">Plasmid</keyword>
<evidence type="ECO:0000313" key="2">
    <source>
        <dbReference type="Proteomes" id="UP001056619"/>
    </source>
</evidence>
<organism evidence="1 2">
    <name type="scientific">Qipengyuania citrea</name>
    <dbReference type="NCBI Taxonomy" id="225971"/>
    <lineage>
        <taxon>Bacteria</taxon>
        <taxon>Pseudomonadati</taxon>
        <taxon>Pseudomonadota</taxon>
        <taxon>Alphaproteobacteria</taxon>
        <taxon>Sphingomonadales</taxon>
        <taxon>Erythrobacteraceae</taxon>
        <taxon>Qipengyuania</taxon>
    </lineage>
</organism>
<evidence type="ECO:0000313" key="1">
    <source>
        <dbReference type="EMBL" id="USA62993.1"/>
    </source>
</evidence>
<name>A0ABY4UBL9_9SPHN</name>
<proteinExistence type="predicted"/>
<dbReference type="EMBL" id="CP098495">
    <property type="protein sequence ID" value="USA62993.1"/>
    <property type="molecule type" value="Genomic_DNA"/>
</dbReference>